<dbReference type="Pfam" id="PF06985">
    <property type="entry name" value="HET"/>
    <property type="match status" value="1"/>
</dbReference>
<gene>
    <name evidence="3" type="ORF">PFICI_02365</name>
</gene>
<dbReference type="EMBL" id="KI912110">
    <property type="protein sequence ID" value="ETS84340.1"/>
    <property type="molecule type" value="Genomic_DNA"/>
</dbReference>
<feature type="domain" description="Heterokaryon incompatibility" evidence="2">
    <location>
        <begin position="41"/>
        <end position="160"/>
    </location>
</feature>
<dbReference type="GeneID" id="19267378"/>
<reference evidence="4" key="1">
    <citation type="journal article" date="2015" name="BMC Genomics">
        <title>Genomic and transcriptomic analysis of the endophytic fungus Pestalotiopsis fici reveals its lifestyle and high potential for synthesis of natural products.</title>
        <authorList>
            <person name="Wang X."/>
            <person name="Zhang X."/>
            <person name="Liu L."/>
            <person name="Xiang M."/>
            <person name="Wang W."/>
            <person name="Sun X."/>
            <person name="Che Y."/>
            <person name="Guo L."/>
            <person name="Liu G."/>
            <person name="Guo L."/>
            <person name="Wang C."/>
            <person name="Yin W.B."/>
            <person name="Stadler M."/>
            <person name="Zhang X."/>
            <person name="Liu X."/>
        </authorList>
    </citation>
    <scope>NUCLEOTIDE SEQUENCE [LARGE SCALE GENOMIC DNA]</scope>
    <source>
        <strain evidence="4">W106-1 / CGMCC3.15140</strain>
    </source>
</reference>
<keyword evidence="4" id="KW-1185">Reference proteome</keyword>
<dbReference type="AlphaFoldDB" id="W3XE69"/>
<evidence type="ECO:0000313" key="4">
    <source>
        <dbReference type="Proteomes" id="UP000030651"/>
    </source>
</evidence>
<dbReference type="OrthoDB" id="20872at2759"/>
<dbReference type="PANTHER" id="PTHR10622">
    <property type="entry name" value="HET DOMAIN-CONTAINING PROTEIN"/>
    <property type="match status" value="1"/>
</dbReference>
<evidence type="ECO:0000259" key="2">
    <source>
        <dbReference type="Pfam" id="PF06985"/>
    </source>
</evidence>
<dbReference type="PANTHER" id="PTHR10622:SF10">
    <property type="entry name" value="HET DOMAIN-CONTAINING PROTEIN"/>
    <property type="match status" value="1"/>
</dbReference>
<dbReference type="HOGENOM" id="CLU_000288_138_0_1"/>
<dbReference type="RefSeq" id="XP_007829137.1">
    <property type="nucleotide sequence ID" value="XM_007830946.1"/>
</dbReference>
<protein>
    <recommendedName>
        <fullName evidence="2">Heterokaryon incompatibility domain-containing protein</fullName>
    </recommendedName>
</protein>
<keyword evidence="1" id="KW-0472">Membrane</keyword>
<dbReference type="KEGG" id="pfy:PFICI_02365"/>
<organism evidence="3 4">
    <name type="scientific">Pestalotiopsis fici (strain W106-1 / CGMCC3.15140)</name>
    <dbReference type="NCBI Taxonomy" id="1229662"/>
    <lineage>
        <taxon>Eukaryota</taxon>
        <taxon>Fungi</taxon>
        <taxon>Dikarya</taxon>
        <taxon>Ascomycota</taxon>
        <taxon>Pezizomycotina</taxon>
        <taxon>Sordariomycetes</taxon>
        <taxon>Xylariomycetidae</taxon>
        <taxon>Amphisphaeriales</taxon>
        <taxon>Sporocadaceae</taxon>
        <taxon>Pestalotiopsis</taxon>
    </lineage>
</organism>
<dbReference type="InterPro" id="IPR010730">
    <property type="entry name" value="HET"/>
</dbReference>
<dbReference type="Proteomes" id="UP000030651">
    <property type="component" value="Unassembled WGS sequence"/>
</dbReference>
<dbReference type="InParanoid" id="W3XE69"/>
<evidence type="ECO:0000313" key="3">
    <source>
        <dbReference type="EMBL" id="ETS84340.1"/>
    </source>
</evidence>
<accession>W3XE69</accession>
<feature type="transmembrane region" description="Helical" evidence="1">
    <location>
        <begin position="357"/>
        <end position="380"/>
    </location>
</feature>
<dbReference type="STRING" id="1229662.W3XE69"/>
<keyword evidence="1" id="KW-1133">Transmembrane helix</keyword>
<sequence length="491" mass="56227">MRLLHVHSFEFASGFQERTLDNAQDRLWHSLGGTSRPKPRYAILSHRWVGKEITFQDFSTLTKDRLRDVPLQHPAALGVQSQSADVEEQSSLYKIARACKQAQQLVSMDTPPIEHIWIDTVCINKADQSELSTAIGSMFRWYAEAVVCYAYLVDVSWDGSDASRRQFLNSEWFRRGWTLQELLAPAQVEFYDRDWNLIGSRTELAADISLATNISEDILRLHGSFRDASLGQKMSWLSLRTTQHIEDRAYCMLGIFNVYLDARYGQGPAEFLRLQHEILRTWNRDTPFDETLFAWRSSEIASSGLFAPAPVCFRDAGSITFDTGLARPRGSKEKLGAKGFELTEAGLSIQRPWSWNIYPLITWPLTFGLILFIMPIYYCFHYKKITTRMRLNAWTQGDDGKVRSIELSMELLPGKTWRRVECGLFYPSNGLTISSRRLRALTTYGEVKIPNVVNYYDVVSDEFLQQDSLSHSPLLSDVELPLLSSWDNGEV</sequence>
<name>W3XE69_PESFW</name>
<keyword evidence="1" id="KW-0812">Transmembrane</keyword>
<evidence type="ECO:0000256" key="1">
    <source>
        <dbReference type="SAM" id="Phobius"/>
    </source>
</evidence>
<proteinExistence type="predicted"/>